<dbReference type="GO" id="GO:0016787">
    <property type="term" value="F:hydrolase activity"/>
    <property type="evidence" value="ECO:0007669"/>
    <property type="project" value="UniProtKB-KW"/>
</dbReference>
<dbReference type="PRINTS" id="PR00111">
    <property type="entry name" value="ABHYDROLASE"/>
</dbReference>
<gene>
    <name evidence="2" type="ORF">CFH99_21590</name>
</gene>
<evidence type="ECO:0000313" key="3">
    <source>
        <dbReference type="Proteomes" id="UP000662818"/>
    </source>
</evidence>
<dbReference type="SUPFAM" id="SSF53474">
    <property type="entry name" value="alpha/beta-Hydrolases"/>
    <property type="match status" value="1"/>
</dbReference>
<dbReference type="PANTHER" id="PTHR43798">
    <property type="entry name" value="MONOACYLGLYCEROL LIPASE"/>
    <property type="match status" value="1"/>
</dbReference>
<dbReference type="Pfam" id="PF00561">
    <property type="entry name" value="Abhydrolase_1"/>
    <property type="match status" value="1"/>
</dbReference>
<evidence type="ECO:0000259" key="1">
    <source>
        <dbReference type="Pfam" id="PF00561"/>
    </source>
</evidence>
<feature type="domain" description="AB hydrolase-1" evidence="1">
    <location>
        <begin position="2"/>
        <end position="231"/>
    </location>
</feature>
<dbReference type="InterPro" id="IPR050266">
    <property type="entry name" value="AB_hydrolase_sf"/>
</dbReference>
<protein>
    <submittedName>
        <fullName evidence="2">Alpha/beta hydrolase</fullName>
    </submittedName>
</protein>
<dbReference type="EMBL" id="CP022295">
    <property type="protein sequence ID" value="QSR28220.1"/>
    <property type="molecule type" value="Genomic_DNA"/>
</dbReference>
<dbReference type="InterPro" id="IPR000639">
    <property type="entry name" value="Epox_hydrolase-like"/>
</dbReference>
<evidence type="ECO:0000313" key="2">
    <source>
        <dbReference type="EMBL" id="QSR28220.1"/>
    </source>
</evidence>
<dbReference type="Gene3D" id="3.40.50.1820">
    <property type="entry name" value="alpha/beta hydrolase"/>
    <property type="match status" value="1"/>
</dbReference>
<name>A0ABX7PQE7_9ACTN</name>
<accession>A0ABX7PQE7</accession>
<dbReference type="PRINTS" id="PR00412">
    <property type="entry name" value="EPOXHYDRLASE"/>
</dbReference>
<keyword evidence="3" id="KW-1185">Reference proteome</keyword>
<dbReference type="Proteomes" id="UP000662818">
    <property type="component" value="Chromosome"/>
</dbReference>
<proteinExistence type="predicted"/>
<sequence length="244" mass="25728">MLFWPSLLMTGDLWLGQAAHFSATHRVVLVDPPGHGGSEPLTAPFTFAACADTIAAVLDALGAESADVVGNSWGGMVGATFAATHPDRVRHAVLMNATASPAGRRQRLEFGLMLRVARLLGGIRPPLTSRALAAFLGPTTMRERPAVVAAVRRSIESVDITSGAWAVRSVVPDRPDQRSLLASITAPTLVVAGREDATFPVAETRAMAQAIPGARFEVLDGVAHLAALEDPARVNALVDQFVRD</sequence>
<keyword evidence="2" id="KW-0378">Hydrolase</keyword>
<organism evidence="2 3">
    <name type="scientific">Nocardioides aromaticivorans</name>
    <dbReference type="NCBI Taxonomy" id="200618"/>
    <lineage>
        <taxon>Bacteria</taxon>
        <taxon>Bacillati</taxon>
        <taxon>Actinomycetota</taxon>
        <taxon>Actinomycetes</taxon>
        <taxon>Propionibacteriales</taxon>
        <taxon>Nocardioidaceae</taxon>
        <taxon>Nocardioides</taxon>
    </lineage>
</organism>
<dbReference type="InterPro" id="IPR000073">
    <property type="entry name" value="AB_hydrolase_1"/>
</dbReference>
<dbReference type="InterPro" id="IPR029058">
    <property type="entry name" value="AB_hydrolase_fold"/>
</dbReference>
<reference evidence="2 3" key="1">
    <citation type="submission" date="2017-06" db="EMBL/GenBank/DDBJ databases">
        <title>Complete Genome Sequence of the Soil Carbazole-Degrading Bacterium Nocardioides aromaticivorans IC177.</title>
        <authorList>
            <person name="Vejarano F."/>
            <person name="Suzuki-Minakuchi C."/>
            <person name="Ohtsubo Y."/>
            <person name="Tsuda M."/>
            <person name="Okada K."/>
            <person name="Nojiri H."/>
        </authorList>
    </citation>
    <scope>NUCLEOTIDE SEQUENCE [LARGE SCALE GENOMIC DNA]</scope>
    <source>
        <strain evidence="2 3">IC177</strain>
    </source>
</reference>
<dbReference type="PANTHER" id="PTHR43798:SF33">
    <property type="entry name" value="HYDROLASE, PUTATIVE (AFU_ORTHOLOGUE AFUA_2G14860)-RELATED"/>
    <property type="match status" value="1"/>
</dbReference>